<dbReference type="AlphaFoldDB" id="A0A1V4AH98"/>
<evidence type="ECO:0000313" key="3">
    <source>
        <dbReference type="EMBL" id="OON82991.1"/>
    </source>
</evidence>
<dbReference type="STRING" id="83656.B1H18_00685"/>
<reference evidence="3 4" key="1">
    <citation type="submission" date="2017-02" db="EMBL/GenBank/DDBJ databases">
        <title>Draft Genome Sequence of Streptomyces tsukubaensis F601, a Producer of the immunosuppressant tacrolimus FK506.</title>
        <authorList>
            <person name="Zong G."/>
            <person name="Zhong C."/>
            <person name="Fu J."/>
            <person name="Qin R."/>
            <person name="Cao G."/>
        </authorList>
    </citation>
    <scope>NUCLEOTIDE SEQUENCE [LARGE SCALE GENOMIC DNA]</scope>
    <source>
        <strain evidence="3 4">F601</strain>
    </source>
</reference>
<dbReference type="InterPro" id="IPR025326">
    <property type="entry name" value="DUF4232"/>
</dbReference>
<protein>
    <recommendedName>
        <fullName evidence="2">DUF4232 domain-containing protein</fullName>
    </recommendedName>
</protein>
<name>A0A1V4AH98_9ACTN</name>
<feature type="compositionally biased region" description="Low complexity" evidence="1">
    <location>
        <begin position="8"/>
        <end position="34"/>
    </location>
</feature>
<dbReference type="Pfam" id="PF14016">
    <property type="entry name" value="DUF4232"/>
    <property type="match status" value="1"/>
</dbReference>
<evidence type="ECO:0000256" key="1">
    <source>
        <dbReference type="SAM" id="MobiDB-lite"/>
    </source>
</evidence>
<gene>
    <name evidence="3" type="ORF">B1H18_00685</name>
</gene>
<proteinExistence type="predicted"/>
<evidence type="ECO:0000259" key="2">
    <source>
        <dbReference type="Pfam" id="PF14016"/>
    </source>
</evidence>
<feature type="domain" description="DUF4232" evidence="2">
    <location>
        <begin position="82"/>
        <end position="208"/>
    </location>
</feature>
<feature type="region of interest" description="Disordered" evidence="1">
    <location>
        <begin position="1"/>
        <end position="93"/>
    </location>
</feature>
<accession>A0A1V4AH98</accession>
<keyword evidence="4" id="KW-1185">Reference proteome</keyword>
<sequence length="215" mass="21003">MSGGGDTTTGASSSSASATSSASASSPAPSTDGSVGTVTRTPTGSGTKPPKPPASKPPSSTAAPVPSGGGSPNTTAQPSDRCTSAGMRLSLGRGDPGAGNIHYPLVFTNASGHSCALRGFPGVSLLAGDGRSIGVPAKREGPLGPSVRLAPGAHAHAVLHTLNEGMTDTPCWTTARLVQVFPPGARDTMTARTEGLRVCGGTFTVTTVTPGADVG</sequence>
<dbReference type="Proteomes" id="UP000190539">
    <property type="component" value="Unassembled WGS sequence"/>
</dbReference>
<evidence type="ECO:0000313" key="4">
    <source>
        <dbReference type="Proteomes" id="UP000190539"/>
    </source>
</evidence>
<comment type="caution">
    <text evidence="3">The sequence shown here is derived from an EMBL/GenBank/DDBJ whole genome shotgun (WGS) entry which is preliminary data.</text>
</comment>
<feature type="compositionally biased region" description="Low complexity" evidence="1">
    <location>
        <begin position="57"/>
        <end position="66"/>
    </location>
</feature>
<organism evidence="3 4">
    <name type="scientific">Streptomyces tsukubensis</name>
    <dbReference type="NCBI Taxonomy" id="83656"/>
    <lineage>
        <taxon>Bacteria</taxon>
        <taxon>Bacillati</taxon>
        <taxon>Actinomycetota</taxon>
        <taxon>Actinomycetes</taxon>
        <taxon>Kitasatosporales</taxon>
        <taxon>Streptomycetaceae</taxon>
        <taxon>Streptomyces</taxon>
    </lineage>
</organism>
<feature type="compositionally biased region" description="Polar residues" evidence="1">
    <location>
        <begin position="73"/>
        <end position="82"/>
    </location>
</feature>
<dbReference type="EMBL" id="MVFC01000001">
    <property type="protein sequence ID" value="OON82991.1"/>
    <property type="molecule type" value="Genomic_DNA"/>
</dbReference>